<dbReference type="AlphaFoldDB" id="A0A0R1HNF9"/>
<gene>
    <name evidence="4" type="ORF">FC96_GL001482</name>
</gene>
<dbReference type="InterPro" id="IPR020904">
    <property type="entry name" value="Sc_DH/Rdtase_CS"/>
</dbReference>
<evidence type="ECO:0000256" key="3">
    <source>
        <dbReference type="RuleBase" id="RU000363"/>
    </source>
</evidence>
<dbReference type="PROSITE" id="PS00061">
    <property type="entry name" value="ADH_SHORT"/>
    <property type="match status" value="1"/>
</dbReference>
<dbReference type="FunFam" id="3.40.50.720:FF:000084">
    <property type="entry name" value="Short-chain dehydrogenase reductase"/>
    <property type="match status" value="1"/>
</dbReference>
<comment type="caution">
    <text evidence="4">The sequence shown here is derived from an EMBL/GenBank/DDBJ whole genome shotgun (WGS) entry which is preliminary data.</text>
</comment>
<dbReference type="Pfam" id="PF00106">
    <property type="entry name" value="adh_short"/>
    <property type="match status" value="1"/>
</dbReference>
<comment type="similarity">
    <text evidence="1 3">Belongs to the short-chain dehydrogenases/reductases (SDR) family.</text>
</comment>
<dbReference type="EMBL" id="AZCX01000003">
    <property type="protein sequence ID" value="KRK48382.1"/>
    <property type="molecule type" value="Genomic_DNA"/>
</dbReference>
<keyword evidence="5" id="KW-1185">Reference proteome</keyword>
<reference evidence="4 5" key="1">
    <citation type="journal article" date="2015" name="Genome Announc.">
        <title>Expanding the biotechnology potential of lactobacilli through comparative genomics of 213 strains and associated genera.</title>
        <authorList>
            <person name="Sun Z."/>
            <person name="Harris H.M."/>
            <person name="McCann A."/>
            <person name="Guo C."/>
            <person name="Argimon S."/>
            <person name="Zhang W."/>
            <person name="Yang X."/>
            <person name="Jeffery I.B."/>
            <person name="Cooney J.C."/>
            <person name="Kagawa T.F."/>
            <person name="Liu W."/>
            <person name="Song Y."/>
            <person name="Salvetti E."/>
            <person name="Wrobel A."/>
            <person name="Rasinkangas P."/>
            <person name="Parkhill J."/>
            <person name="Rea M.C."/>
            <person name="O'Sullivan O."/>
            <person name="Ritari J."/>
            <person name="Douillard F.P."/>
            <person name="Paul Ross R."/>
            <person name="Yang R."/>
            <person name="Briner A.E."/>
            <person name="Felis G.E."/>
            <person name="de Vos W.M."/>
            <person name="Barrangou R."/>
            <person name="Klaenhammer T.R."/>
            <person name="Caufield P.W."/>
            <person name="Cui Y."/>
            <person name="Zhang H."/>
            <person name="O'Toole P.W."/>
        </authorList>
    </citation>
    <scope>NUCLEOTIDE SEQUENCE [LARGE SCALE GENOMIC DNA]</scope>
    <source>
        <strain evidence="4 5">JCM 15530</strain>
    </source>
</reference>
<dbReference type="Gene3D" id="3.40.50.720">
    <property type="entry name" value="NAD(P)-binding Rossmann-like Domain"/>
    <property type="match status" value="1"/>
</dbReference>
<evidence type="ECO:0000256" key="2">
    <source>
        <dbReference type="ARBA" id="ARBA00023002"/>
    </source>
</evidence>
<proteinExistence type="inferred from homology"/>
<accession>A0A0R1HNF9</accession>
<dbReference type="PRINTS" id="PR00081">
    <property type="entry name" value="GDHRDH"/>
</dbReference>
<dbReference type="GO" id="GO:0008206">
    <property type="term" value="P:bile acid metabolic process"/>
    <property type="evidence" value="ECO:0007669"/>
    <property type="project" value="UniProtKB-ARBA"/>
</dbReference>
<dbReference type="PRINTS" id="PR00080">
    <property type="entry name" value="SDRFAMILY"/>
</dbReference>
<evidence type="ECO:0000313" key="5">
    <source>
        <dbReference type="Proteomes" id="UP000050911"/>
    </source>
</evidence>
<evidence type="ECO:0000256" key="1">
    <source>
        <dbReference type="ARBA" id="ARBA00006484"/>
    </source>
</evidence>
<dbReference type="InterPro" id="IPR036291">
    <property type="entry name" value="NAD(P)-bd_dom_sf"/>
</dbReference>
<dbReference type="STRING" id="1302272.FC96_GL001482"/>
<evidence type="ECO:0000313" key="4">
    <source>
        <dbReference type="EMBL" id="KRK48382.1"/>
    </source>
</evidence>
<sequence length="296" mass="32004">MNYIMSVKKRNDVSNKETTKMEVTGMAQSQEEIKHNAESLNQFKMDWFKLDGKVAIVTGGNTGLGQGYAVALAEAGADIFIPTFGTEGWDTTREMIEARGRKVEFADVDLTEDGIADKVVAQAMQLFGHIDILVNNAGMIKRNPLLESKDSDWDKVIAINLSAVYHLSLAASKEFAKQKSGKIINIGSMLSFQGGKFIPSYTAAKHGVAGLTKAFASEMAVHNVQVNAIAPGYIQTANTAPIRADKSRNDEILGRIAAGHWGEPYELMGIAVYLASNASNYINGAVIPVDGGYLVR</sequence>
<dbReference type="InterPro" id="IPR002347">
    <property type="entry name" value="SDR_fam"/>
</dbReference>
<keyword evidence="2" id="KW-0560">Oxidoreductase</keyword>
<name>A0A0R1HNF9_9LACO</name>
<protein>
    <submittedName>
        <fullName evidence="4">2-deoxy-D-gluconate 3-dehydrogenase</fullName>
    </submittedName>
</protein>
<dbReference type="Proteomes" id="UP000050911">
    <property type="component" value="Unassembled WGS sequence"/>
</dbReference>
<organism evidence="4 5">
    <name type="scientific">Secundilactobacillus kimchicus JCM 15530</name>
    <dbReference type="NCBI Taxonomy" id="1302272"/>
    <lineage>
        <taxon>Bacteria</taxon>
        <taxon>Bacillati</taxon>
        <taxon>Bacillota</taxon>
        <taxon>Bacilli</taxon>
        <taxon>Lactobacillales</taxon>
        <taxon>Lactobacillaceae</taxon>
        <taxon>Secundilactobacillus</taxon>
    </lineage>
</organism>
<dbReference type="GO" id="GO:0016616">
    <property type="term" value="F:oxidoreductase activity, acting on the CH-OH group of donors, NAD or NADP as acceptor"/>
    <property type="evidence" value="ECO:0007669"/>
    <property type="project" value="TreeGrafter"/>
</dbReference>
<dbReference type="SUPFAM" id="SSF51735">
    <property type="entry name" value="NAD(P)-binding Rossmann-fold domains"/>
    <property type="match status" value="1"/>
</dbReference>
<dbReference type="PANTHER" id="PTHR42760">
    <property type="entry name" value="SHORT-CHAIN DEHYDROGENASES/REDUCTASES FAMILY MEMBER"/>
    <property type="match status" value="1"/>
</dbReference>
<dbReference type="PATRIC" id="fig|1302272.5.peg.1497"/>
<dbReference type="NCBIfam" id="NF005390">
    <property type="entry name" value="PRK06935.1"/>
    <property type="match status" value="1"/>
</dbReference>
<dbReference type="PANTHER" id="PTHR42760:SF5">
    <property type="entry name" value="2-DEHYDRO-3-DEOXY-D-GLUCONATE 5-DEHYDROGENASE"/>
    <property type="match status" value="1"/>
</dbReference>